<evidence type="ECO:0000313" key="2">
    <source>
        <dbReference type="Proteomes" id="UP001186974"/>
    </source>
</evidence>
<keyword evidence="2" id="KW-1185">Reference proteome</keyword>
<dbReference type="EMBL" id="JAWDJW010004216">
    <property type="protein sequence ID" value="KAK3076221.1"/>
    <property type="molecule type" value="Genomic_DNA"/>
</dbReference>
<keyword evidence="1" id="KW-0547">Nucleotide-binding</keyword>
<accession>A0ACC3DHW6</accession>
<gene>
    <name evidence="1" type="primary">ARB1_2</name>
    <name evidence="1" type="ORF">LTS18_013588</name>
</gene>
<organism evidence="1 2">
    <name type="scientific">Coniosporium uncinatum</name>
    <dbReference type="NCBI Taxonomy" id="93489"/>
    <lineage>
        <taxon>Eukaryota</taxon>
        <taxon>Fungi</taxon>
        <taxon>Dikarya</taxon>
        <taxon>Ascomycota</taxon>
        <taxon>Pezizomycotina</taxon>
        <taxon>Dothideomycetes</taxon>
        <taxon>Dothideomycetes incertae sedis</taxon>
        <taxon>Coniosporium</taxon>
    </lineage>
</organism>
<dbReference type="Proteomes" id="UP001186974">
    <property type="component" value="Unassembled WGS sequence"/>
</dbReference>
<feature type="non-terminal residue" evidence="1">
    <location>
        <position position="1"/>
    </location>
</feature>
<sequence length="463" mass="52336">VNEKARKLALQEDEHGLSDRVTTGVLASLESSRDVKIISASLVFHGKVLFNDSTLEVTYGKRYGLLGENGCGKSTLLKAIDKREFPFPEHVDIYLLNEGAPPTDQGALEWVVTEAEKELARMEKLAETILEEKGPEDPALDELYERMESMDPSTFHTRASLILTGLGFNKKTMDKKTRDMSGGWRMRVALARALFVRPSLLLLDDPTAHLDLEACVWLEEYLKKWDRTLILVSHSMDFLNGVCTSMIDMRMKQLLYYGGNYDSYIKTRTEQETNQMKAYEKQQDEIKHIKKFIASAGTYANLVRQAKSRQKILDKMEADGFIQPVVPDRVFTFRFADVEKLPPPVLSLDDVTFSYSGKSEDNLYENLDFGVDMDSRTALVGPNGVGKSTLLRIFTGKLSPTSGTVSRHTHLKLGVYSQHSAEQLDLNKSSLDFCRDKFSSVSQDYQYWRQQLGKYGLSGEAQT</sequence>
<feature type="non-terminal residue" evidence="1">
    <location>
        <position position="463"/>
    </location>
</feature>
<name>A0ACC3DHW6_9PEZI</name>
<comment type="caution">
    <text evidence="1">The sequence shown here is derived from an EMBL/GenBank/DDBJ whole genome shotgun (WGS) entry which is preliminary data.</text>
</comment>
<evidence type="ECO:0000313" key="1">
    <source>
        <dbReference type="EMBL" id="KAK3076221.1"/>
    </source>
</evidence>
<keyword evidence="1" id="KW-0067">ATP-binding</keyword>
<proteinExistence type="predicted"/>
<reference evidence="1" key="1">
    <citation type="submission" date="2024-09" db="EMBL/GenBank/DDBJ databases">
        <title>Black Yeasts Isolated from many extreme environments.</title>
        <authorList>
            <person name="Coleine C."/>
            <person name="Stajich J.E."/>
            <person name="Selbmann L."/>
        </authorList>
    </citation>
    <scope>NUCLEOTIDE SEQUENCE</scope>
    <source>
        <strain evidence="1">CCFEE 5737</strain>
    </source>
</reference>
<protein>
    <submittedName>
        <fullName evidence="1">ABC transporter ATP-binding protein arb1</fullName>
    </submittedName>
</protein>